<keyword evidence="2 5" id="KW-0238">DNA-binding</keyword>
<dbReference type="SMART" id="SM00342">
    <property type="entry name" value="HTH_ARAC"/>
    <property type="match status" value="1"/>
</dbReference>
<dbReference type="InterPro" id="IPR018060">
    <property type="entry name" value="HTH_AraC"/>
</dbReference>
<accession>A0A1H2SSQ6</accession>
<evidence type="ECO:0000256" key="2">
    <source>
        <dbReference type="ARBA" id="ARBA00023125"/>
    </source>
</evidence>
<keyword evidence="1" id="KW-0805">Transcription regulation</keyword>
<protein>
    <submittedName>
        <fullName evidence="5">AraC-type DNA-binding protein</fullName>
    </submittedName>
</protein>
<proteinExistence type="predicted"/>
<sequence length="220" mass="24730">MLYHRWEYSVPADETVVVQPDGCRDLILVSRQDEPDTVRMTDWDSQPHAVHLQAGTKMVGYRLSPGTTIASTVLTNEKLSTDTLEDMIQSEAIGNSEIFDLIDALARSNSTVEQVARQSGRTARTLQRQFRDLSLPSPDFWRLLGRARRAVTALPCRVPLAEIAHDYGYCDQAHMTRELVRWFGRSPSRLRQDIVSISGFNQPGLGNWPNEGGSELGDLF</sequence>
<evidence type="ECO:0000256" key="3">
    <source>
        <dbReference type="ARBA" id="ARBA00023163"/>
    </source>
</evidence>
<dbReference type="PANTHER" id="PTHR46796">
    <property type="entry name" value="HTH-TYPE TRANSCRIPTIONAL ACTIVATOR RHAS-RELATED"/>
    <property type="match status" value="1"/>
</dbReference>
<dbReference type="SUPFAM" id="SSF46689">
    <property type="entry name" value="Homeodomain-like"/>
    <property type="match status" value="1"/>
</dbReference>
<dbReference type="Proteomes" id="UP000199441">
    <property type="component" value="Unassembled WGS sequence"/>
</dbReference>
<name>A0A1H2SSQ6_9RHOB</name>
<evidence type="ECO:0000256" key="1">
    <source>
        <dbReference type="ARBA" id="ARBA00023015"/>
    </source>
</evidence>
<dbReference type="EMBL" id="FNOI01000001">
    <property type="protein sequence ID" value="SDW34662.1"/>
    <property type="molecule type" value="Genomic_DNA"/>
</dbReference>
<evidence type="ECO:0000313" key="6">
    <source>
        <dbReference type="Proteomes" id="UP000199441"/>
    </source>
</evidence>
<organism evidence="5 6">
    <name type="scientific">Litoreibacter albidus</name>
    <dbReference type="NCBI Taxonomy" id="670155"/>
    <lineage>
        <taxon>Bacteria</taxon>
        <taxon>Pseudomonadati</taxon>
        <taxon>Pseudomonadota</taxon>
        <taxon>Alphaproteobacteria</taxon>
        <taxon>Rhodobacterales</taxon>
        <taxon>Roseobacteraceae</taxon>
        <taxon>Litoreibacter</taxon>
    </lineage>
</organism>
<dbReference type="AlphaFoldDB" id="A0A1H2SSQ6"/>
<feature type="domain" description="HTH araC/xylS-type" evidence="4">
    <location>
        <begin position="96"/>
        <end position="193"/>
    </location>
</feature>
<dbReference type="PROSITE" id="PS01124">
    <property type="entry name" value="HTH_ARAC_FAMILY_2"/>
    <property type="match status" value="1"/>
</dbReference>
<dbReference type="Gene3D" id="1.10.10.60">
    <property type="entry name" value="Homeodomain-like"/>
    <property type="match status" value="1"/>
</dbReference>
<evidence type="ECO:0000259" key="4">
    <source>
        <dbReference type="PROSITE" id="PS01124"/>
    </source>
</evidence>
<dbReference type="GO" id="GO:0043565">
    <property type="term" value="F:sequence-specific DNA binding"/>
    <property type="evidence" value="ECO:0007669"/>
    <property type="project" value="InterPro"/>
</dbReference>
<keyword evidence="6" id="KW-1185">Reference proteome</keyword>
<evidence type="ECO:0000313" key="5">
    <source>
        <dbReference type="EMBL" id="SDW34662.1"/>
    </source>
</evidence>
<reference evidence="6" key="1">
    <citation type="submission" date="2016-10" db="EMBL/GenBank/DDBJ databases">
        <authorList>
            <person name="Varghese N."/>
            <person name="Submissions S."/>
        </authorList>
    </citation>
    <scope>NUCLEOTIDE SEQUENCE [LARGE SCALE GENOMIC DNA]</scope>
    <source>
        <strain evidence="6">DSM 26922</strain>
    </source>
</reference>
<dbReference type="Pfam" id="PF12833">
    <property type="entry name" value="HTH_18"/>
    <property type="match status" value="1"/>
</dbReference>
<keyword evidence="3" id="KW-0804">Transcription</keyword>
<dbReference type="InterPro" id="IPR050204">
    <property type="entry name" value="AraC_XylS_family_regulators"/>
</dbReference>
<dbReference type="GO" id="GO:0003700">
    <property type="term" value="F:DNA-binding transcription factor activity"/>
    <property type="evidence" value="ECO:0007669"/>
    <property type="project" value="InterPro"/>
</dbReference>
<dbReference type="STRING" id="670155.SAMN04488001_0925"/>
<gene>
    <name evidence="5" type="ORF">SAMN04488001_0925</name>
</gene>
<dbReference type="InterPro" id="IPR009057">
    <property type="entry name" value="Homeodomain-like_sf"/>
</dbReference>